<dbReference type="AlphaFoldDB" id="A0A423VYX6"/>
<protein>
    <submittedName>
        <fullName evidence="2">Uncharacterized protein</fullName>
    </submittedName>
</protein>
<proteinExistence type="predicted"/>
<feature type="region of interest" description="Disordered" evidence="1">
    <location>
        <begin position="1"/>
        <end position="23"/>
    </location>
</feature>
<gene>
    <name evidence="2" type="ORF">VMCG_07744</name>
</gene>
<keyword evidence="3" id="KW-1185">Reference proteome</keyword>
<comment type="caution">
    <text evidence="2">The sequence shown here is derived from an EMBL/GenBank/DDBJ whole genome shotgun (WGS) entry which is preliminary data.</text>
</comment>
<feature type="region of interest" description="Disordered" evidence="1">
    <location>
        <begin position="266"/>
        <end position="296"/>
    </location>
</feature>
<sequence length="451" mass="50435">MVQRVSIEAGCAQPSRRPGTPQQSAVDLHQITFCFQAWQINNHPVSESAVNNRKMAEFVQRSLSGEAASRWSVTTSPPLRPKPSLAAPVSIRVKRKARNGIQPPKSSAVDDRTIVLEFVQFRDQEYPIIAKDYFTNHLRRRIDFHNVFAITTSGRRVEELEKVVVSAKLNMRMAAALSTFGRRTWGDVSEGFTSQDRPATPEAPFKARLFLQRRYSDAWSTAADEVISCPSTPNELDSVADEDETLVSHDDETVASNDDETVVVSHEDETAASHKDETLETHEDERREAQADEEWENISEKEVREACIEQGDAVANKSTETDELLPKAIRDTLAHISPAFPFDIAWYVLKPYLAFQGRLAAVTRCAKVIISGRARTYNLVIKNKAALIKRRSKAARSYKLLGSGRASQRAMSLGSLGVSASLALAGAKWIMRQVKSVLRRVGRMMLRQDVR</sequence>
<dbReference type="STRING" id="356882.A0A423VYX6"/>
<organism evidence="2 3">
    <name type="scientific">Cytospora schulzeri</name>
    <dbReference type="NCBI Taxonomy" id="448051"/>
    <lineage>
        <taxon>Eukaryota</taxon>
        <taxon>Fungi</taxon>
        <taxon>Dikarya</taxon>
        <taxon>Ascomycota</taxon>
        <taxon>Pezizomycotina</taxon>
        <taxon>Sordariomycetes</taxon>
        <taxon>Sordariomycetidae</taxon>
        <taxon>Diaporthales</taxon>
        <taxon>Cytosporaceae</taxon>
        <taxon>Cytospora</taxon>
    </lineage>
</organism>
<reference evidence="2 3" key="1">
    <citation type="submission" date="2015-09" db="EMBL/GenBank/DDBJ databases">
        <title>Host preference determinants of Valsa canker pathogens revealed by comparative genomics.</title>
        <authorList>
            <person name="Yin Z."/>
            <person name="Huang L."/>
        </authorList>
    </citation>
    <scope>NUCLEOTIDE SEQUENCE [LARGE SCALE GENOMIC DNA]</scope>
    <source>
        <strain evidence="2 3">03-1</strain>
    </source>
</reference>
<evidence type="ECO:0000313" key="3">
    <source>
        <dbReference type="Proteomes" id="UP000283895"/>
    </source>
</evidence>
<dbReference type="OrthoDB" id="5137810at2759"/>
<evidence type="ECO:0000313" key="2">
    <source>
        <dbReference type="EMBL" id="ROV96247.1"/>
    </source>
</evidence>
<evidence type="ECO:0000256" key="1">
    <source>
        <dbReference type="SAM" id="MobiDB-lite"/>
    </source>
</evidence>
<accession>A0A423VYX6</accession>
<dbReference type="EMBL" id="LKEA01000033">
    <property type="protein sequence ID" value="ROV96247.1"/>
    <property type="molecule type" value="Genomic_DNA"/>
</dbReference>
<feature type="compositionally biased region" description="Basic and acidic residues" evidence="1">
    <location>
        <begin position="266"/>
        <end position="290"/>
    </location>
</feature>
<dbReference type="Proteomes" id="UP000283895">
    <property type="component" value="Unassembled WGS sequence"/>
</dbReference>
<name>A0A423VYX6_9PEZI</name>